<dbReference type="Pfam" id="PF18914">
    <property type="entry name" value="DUF5666"/>
    <property type="match status" value="2"/>
</dbReference>
<reference evidence="3" key="1">
    <citation type="submission" date="2021-12" db="EMBL/GenBank/DDBJ databases">
        <title>Enterovibrio ZSDZ35 sp. nov. and Enterovibrio ZSDZ42 sp. nov., isolated from coastal seawater in Qingdao.</title>
        <authorList>
            <person name="Zhang P."/>
        </authorList>
    </citation>
    <scope>NUCLEOTIDE SEQUENCE</scope>
    <source>
        <strain evidence="3">ZSDZ35</strain>
    </source>
</reference>
<dbReference type="PROSITE" id="PS51257">
    <property type="entry name" value="PROKAR_LIPOPROTEIN"/>
    <property type="match status" value="1"/>
</dbReference>
<organism evidence="3 4">
    <name type="scientific">Enterovibrio qingdaonensis</name>
    <dbReference type="NCBI Taxonomy" id="2899818"/>
    <lineage>
        <taxon>Bacteria</taxon>
        <taxon>Pseudomonadati</taxon>
        <taxon>Pseudomonadota</taxon>
        <taxon>Gammaproteobacteria</taxon>
        <taxon>Vibrionales</taxon>
        <taxon>Vibrionaceae</taxon>
        <taxon>Enterovibrio</taxon>
    </lineage>
</organism>
<evidence type="ECO:0000313" key="3">
    <source>
        <dbReference type="EMBL" id="MDD1780751.1"/>
    </source>
</evidence>
<keyword evidence="4" id="KW-1185">Reference proteome</keyword>
<feature type="signal peptide" evidence="1">
    <location>
        <begin position="1"/>
        <end position="18"/>
    </location>
</feature>
<dbReference type="EMBL" id="JAJUBB010000003">
    <property type="protein sequence ID" value="MDD1780751.1"/>
    <property type="molecule type" value="Genomic_DNA"/>
</dbReference>
<dbReference type="RefSeq" id="WP_274140890.1">
    <property type="nucleotide sequence ID" value="NZ_JAJUBB010000003.1"/>
</dbReference>
<feature type="domain" description="DUF5666" evidence="2">
    <location>
        <begin position="315"/>
        <end position="373"/>
    </location>
</feature>
<accession>A0ABT5QKD7</accession>
<proteinExistence type="predicted"/>
<evidence type="ECO:0000313" key="4">
    <source>
        <dbReference type="Proteomes" id="UP001149821"/>
    </source>
</evidence>
<sequence length="376" mass="41472">MKRYALFPFLTLALTACGGGSDSSTTSPTAAMSVEGKIEQVTGSSITVNTQSYGVASLAYQGQQLTHDMLAPNMMVALNTNTRMNNNATVELDPTFTGKITDIDRLQGTFKVSGVALKFLNLSPKIQNGDWVMVSALPTANMGYKVLSVVNFEYDANGMAEAEGRVSNINLENNTFKIGNSLTVLFDDRLINNIKKLRNGAWAEVLGSYNEFTGQLVAETIKLKTFNVIHGRGEIEGVVTWVANDLSSFEVNYRGLFNVLPSTEFEDGNKSQLRPGVNVEVEYTGNSKRTIAKEVEFEDDFDFDFDWDDYEFDIEGYVGDVDYDTKSFQIKGKTIFTDVNTEYEDNLSLDALIGSTIEAEGIIIGDKHVARKISKE</sequence>
<feature type="domain" description="DUF5666" evidence="2">
    <location>
        <begin position="236"/>
        <end position="296"/>
    </location>
</feature>
<evidence type="ECO:0000259" key="2">
    <source>
        <dbReference type="Pfam" id="PF18914"/>
    </source>
</evidence>
<dbReference type="Proteomes" id="UP001149821">
    <property type="component" value="Unassembled WGS sequence"/>
</dbReference>
<feature type="chain" id="PRO_5045447785" evidence="1">
    <location>
        <begin position="19"/>
        <end position="376"/>
    </location>
</feature>
<protein>
    <submittedName>
        <fullName evidence="3">DUF5666 domain-containing protein</fullName>
    </submittedName>
</protein>
<name>A0ABT5QKD7_9GAMM</name>
<dbReference type="InterPro" id="IPR043724">
    <property type="entry name" value="DUF5666"/>
</dbReference>
<gene>
    <name evidence="3" type="ORF">LRP49_05985</name>
</gene>
<keyword evidence="1" id="KW-0732">Signal</keyword>
<evidence type="ECO:0000256" key="1">
    <source>
        <dbReference type="SAM" id="SignalP"/>
    </source>
</evidence>
<comment type="caution">
    <text evidence="3">The sequence shown here is derived from an EMBL/GenBank/DDBJ whole genome shotgun (WGS) entry which is preliminary data.</text>
</comment>